<keyword evidence="1" id="KW-1133">Transmembrane helix</keyword>
<name>A0A5A7MLU1_9PROT</name>
<evidence type="ECO:0000313" key="2">
    <source>
        <dbReference type="EMBL" id="GEQ96920.1"/>
    </source>
</evidence>
<keyword evidence="1" id="KW-0472">Membrane</keyword>
<dbReference type="AlphaFoldDB" id="A0A5A7MLU1"/>
<evidence type="ECO:0000313" key="3">
    <source>
        <dbReference type="Proteomes" id="UP000322084"/>
    </source>
</evidence>
<protein>
    <submittedName>
        <fullName evidence="2">Uncharacterized protein</fullName>
    </submittedName>
</protein>
<evidence type="ECO:0000256" key="1">
    <source>
        <dbReference type="SAM" id="Phobius"/>
    </source>
</evidence>
<dbReference type="EMBL" id="BKCL01000001">
    <property type="protein sequence ID" value="GEQ96920.1"/>
    <property type="molecule type" value="Genomic_DNA"/>
</dbReference>
<accession>A0A5A7MLU1</accession>
<keyword evidence="1" id="KW-0812">Transmembrane</keyword>
<reference evidence="2 3" key="1">
    <citation type="submission" date="2019-09" db="EMBL/GenBank/DDBJ databases">
        <title>NBRP : Genome information of microbial organism related human and environment.</title>
        <authorList>
            <person name="Hattori M."/>
            <person name="Oshima K."/>
            <person name="Inaba H."/>
            <person name="Suda W."/>
            <person name="Sakamoto M."/>
            <person name="Iino T."/>
            <person name="Kitahara M."/>
            <person name="Oshida Y."/>
            <person name="Iida T."/>
            <person name="Kudo T."/>
            <person name="Itoh T."/>
            <person name="Ohkuma M."/>
        </authorList>
    </citation>
    <scope>NUCLEOTIDE SEQUENCE [LARGE SCALE GENOMIC DNA]</scope>
    <source>
        <strain evidence="2 3">Hi-2</strain>
    </source>
</reference>
<sequence length="64" mass="7134">MEMFAHIGGLFFFGLLGIWAWVGLEDMLQSLAAYRKSIAPSVAPLRPRKAVCCTKAKYAPYRIA</sequence>
<comment type="caution">
    <text evidence="2">The sequence shown here is derived from an EMBL/GenBank/DDBJ whole genome shotgun (WGS) entry which is preliminary data.</text>
</comment>
<organism evidence="2 3">
    <name type="scientific">Iodidimonas gelatinilytica</name>
    <dbReference type="NCBI Taxonomy" id="1236966"/>
    <lineage>
        <taxon>Bacteria</taxon>
        <taxon>Pseudomonadati</taxon>
        <taxon>Pseudomonadota</taxon>
        <taxon>Alphaproteobacteria</taxon>
        <taxon>Iodidimonadales</taxon>
        <taxon>Iodidimonadaceae</taxon>
        <taxon>Iodidimonas</taxon>
    </lineage>
</organism>
<proteinExistence type="predicted"/>
<dbReference type="Proteomes" id="UP000322084">
    <property type="component" value="Unassembled WGS sequence"/>
</dbReference>
<feature type="transmembrane region" description="Helical" evidence="1">
    <location>
        <begin position="6"/>
        <end position="24"/>
    </location>
</feature>
<gene>
    <name evidence="2" type="ORF">JCM17844_05570</name>
</gene>